<feature type="non-terminal residue" evidence="4">
    <location>
        <position position="874"/>
    </location>
</feature>
<gene>
    <name evidence="4" type="ORF">ABT276_27940</name>
</gene>
<evidence type="ECO:0000259" key="3">
    <source>
        <dbReference type="Pfam" id="PF13860"/>
    </source>
</evidence>
<dbReference type="RefSeq" id="WP_351978292.1">
    <property type="nucleotide sequence ID" value="NZ_JBEPBX010000032.1"/>
</dbReference>
<protein>
    <submittedName>
        <fullName evidence="4">FlgD immunoglobulin-like domain containing protein</fullName>
    </submittedName>
</protein>
<feature type="chain" id="PRO_5046160799" evidence="2">
    <location>
        <begin position="23"/>
        <end position="874"/>
    </location>
</feature>
<reference evidence="4 5" key="1">
    <citation type="submission" date="2024-06" db="EMBL/GenBank/DDBJ databases">
        <title>The Natural Products Discovery Center: Release of the First 8490 Sequenced Strains for Exploring Actinobacteria Biosynthetic Diversity.</title>
        <authorList>
            <person name="Kalkreuter E."/>
            <person name="Kautsar S.A."/>
            <person name="Yang D."/>
            <person name="Bader C.D."/>
            <person name="Teijaro C.N."/>
            <person name="Fluegel L."/>
            <person name="Davis C.M."/>
            <person name="Simpson J.R."/>
            <person name="Lauterbach L."/>
            <person name="Steele A.D."/>
            <person name="Gui C."/>
            <person name="Meng S."/>
            <person name="Li G."/>
            <person name="Viehrig K."/>
            <person name="Ye F."/>
            <person name="Su P."/>
            <person name="Kiefer A.F."/>
            <person name="Nichols A."/>
            <person name="Cepeda A.J."/>
            <person name="Yan W."/>
            <person name="Fan B."/>
            <person name="Jiang Y."/>
            <person name="Adhikari A."/>
            <person name="Zheng C.-J."/>
            <person name="Schuster L."/>
            <person name="Cowan T.M."/>
            <person name="Smanski M.J."/>
            <person name="Chevrette M.G."/>
            <person name="De Carvalho L.P.S."/>
            <person name="Shen B."/>
        </authorList>
    </citation>
    <scope>NUCLEOTIDE SEQUENCE [LARGE SCALE GENOMIC DNA]</scope>
    <source>
        <strain evidence="4 5">NPDC000837</strain>
    </source>
</reference>
<evidence type="ECO:0000313" key="5">
    <source>
        <dbReference type="Proteomes" id="UP001445472"/>
    </source>
</evidence>
<dbReference type="Proteomes" id="UP001445472">
    <property type="component" value="Unassembled WGS sequence"/>
</dbReference>
<feature type="region of interest" description="Disordered" evidence="1">
    <location>
        <begin position="32"/>
        <end position="65"/>
    </location>
</feature>
<evidence type="ECO:0000256" key="2">
    <source>
        <dbReference type="SAM" id="SignalP"/>
    </source>
</evidence>
<keyword evidence="2" id="KW-0732">Signal</keyword>
<evidence type="ECO:0000313" key="4">
    <source>
        <dbReference type="EMBL" id="MER6617119.1"/>
    </source>
</evidence>
<proteinExistence type="predicted"/>
<organism evidence="4 5">
    <name type="scientific">Streptomyces xantholiticus</name>
    <dbReference type="NCBI Taxonomy" id="68285"/>
    <lineage>
        <taxon>Bacteria</taxon>
        <taxon>Bacillati</taxon>
        <taxon>Actinomycetota</taxon>
        <taxon>Actinomycetes</taxon>
        <taxon>Kitasatosporales</taxon>
        <taxon>Streptomycetaceae</taxon>
        <taxon>Streptomyces</taxon>
    </lineage>
</organism>
<dbReference type="EMBL" id="JBEPBX010000032">
    <property type="protein sequence ID" value="MER6617119.1"/>
    <property type="molecule type" value="Genomic_DNA"/>
</dbReference>
<sequence>MSVTAAFALLTGLGPLTLPAVAATTAEPVAGQVDFTPTSRKQPRQEEIYNLGPTGYLHGSERHSSVSGDASVWTAYETGKSTELVGVGGGSGPGSGALGSAGEGSDVVAFGGVGGHSENVDLKNMATGKVTRVEVPSGDTNRGVFGSTVLVVDHEGGEFAQVTGWYLLRPQEDGSTARTPVGGWPTDSDIKGARVVGGDDRSVVVAFNTTPEEHDEADRLGVIDLATGALHSFEARASSRAVLDPGRIAWWDYRDRSVHIRDRSDLGGAERTVPFPEDLEYGQFALLDDDWLMAPEKDGTTAPFGRGLVAISMDGAQRKVLLENADRETEQFPGGGAVAIGGGSSDAWFLHRVTVENGAPLLRKLDHIEPMTAEVGAIAVAGGSVTTIEENGAKETSGFYRRDLAPLTSPTTAGKTEWLGRETSRYDNTSCGEIACDSVFASGDGRAVYEVRSNATGTATAELVARGATDKVSRVNTGVAGGEIVDAFGRYAAFVSGAVSVGQPDVAGKLIVADFDAPSGSGVVLTRPRTAAAIWGSTLYTATGTAGEVELTDLRTGTRTGTLQTGASCVPVELQTAGRWLSWSCPYFRSSGAIDRDNGTKVALPDGRGLLGDGYFVTVPGNFALTAFQDGTAETRDMGVRPGWNGGHATIRYSWTVDRFGGGIAYTDDEFQGHVIPSGVAPSDLAALPVGVPTAVDLAGGAGWAAQWQVSRPASSWRLTVHDKAGTAVHSVLGGQTRGPVRVNWDGKDTDGKTVVDGTYSWTLKALPADGTGPAATGSGTFKVAGGTEAVTGTFQPVQPNRLMDTRTGLGVPQAKVGAGRTVTLQVAGAGGVPASGVTAVVMNVTATTVTSTTYVSVYPNGTTRTSASNLNVR</sequence>
<comment type="caution">
    <text evidence="4">The sequence shown here is derived from an EMBL/GenBank/DDBJ whole genome shotgun (WGS) entry which is preliminary data.</text>
</comment>
<dbReference type="Pfam" id="PF13860">
    <property type="entry name" value="FlgD_ig"/>
    <property type="match status" value="1"/>
</dbReference>
<dbReference type="InterPro" id="IPR025965">
    <property type="entry name" value="FlgD/Vpr_Ig-like"/>
</dbReference>
<dbReference type="Gene3D" id="2.60.40.4070">
    <property type="match status" value="1"/>
</dbReference>
<evidence type="ECO:0000256" key="1">
    <source>
        <dbReference type="SAM" id="MobiDB-lite"/>
    </source>
</evidence>
<feature type="domain" description="FlgD/Vpr Ig-like" evidence="3">
    <location>
        <begin position="705"/>
        <end position="766"/>
    </location>
</feature>
<accession>A0ABV1V262</accession>
<keyword evidence="5" id="KW-1185">Reference proteome</keyword>
<name>A0ABV1V262_9ACTN</name>
<feature type="signal peptide" evidence="2">
    <location>
        <begin position="1"/>
        <end position="22"/>
    </location>
</feature>